<evidence type="ECO:0000256" key="2">
    <source>
        <dbReference type="ARBA" id="ARBA00005194"/>
    </source>
</evidence>
<dbReference type="GO" id="GO:0008210">
    <property type="term" value="P:estrogen metabolic process"/>
    <property type="evidence" value="ECO:0007669"/>
    <property type="project" value="UniProtKB-ARBA"/>
</dbReference>
<evidence type="ECO:0000256" key="1">
    <source>
        <dbReference type="ARBA" id="ARBA00004305"/>
    </source>
</evidence>
<comment type="subunit">
    <text evidence="18">Heterotetramer with CBR4; contains two molecules of HSD17B8 and CBR4.</text>
</comment>
<evidence type="ECO:0000256" key="3">
    <source>
        <dbReference type="ARBA" id="ARBA00006484"/>
    </source>
</evidence>
<keyword evidence="5" id="KW-0444">Lipid biosynthesis</keyword>
<dbReference type="PROSITE" id="PS00061">
    <property type="entry name" value="ADH_SHORT"/>
    <property type="match status" value="1"/>
</dbReference>
<evidence type="ECO:0000256" key="20">
    <source>
        <dbReference type="ARBA" id="ARBA00070911"/>
    </source>
</evidence>
<dbReference type="GO" id="GO:0004303">
    <property type="term" value="F:estradiol 17-beta-dehydrogenase [NAD(P)+] activity"/>
    <property type="evidence" value="ECO:0007669"/>
    <property type="project" value="UniProtKB-EC"/>
</dbReference>
<evidence type="ECO:0000256" key="15">
    <source>
        <dbReference type="ARBA" id="ARBA00050232"/>
    </source>
</evidence>
<keyword evidence="11" id="KW-0496">Mitochondrion</keyword>
<comment type="similarity">
    <text evidence="3">Belongs to the short-chain dehydrogenases/reductases (SDR) family.</text>
</comment>
<sequence length="252" mass="26308">MATRGLLSGRLALVTGGGSGIGRAVCSVFAREGALLAVTDINLASAKETVALLPNSAQHAAYKTDVGSAAEVTNLLKEIEDQFRTAPSVAVNAAGINKDNYMLKLDEDSFDSIIKVNLKGTFLVNQAVGRAMVKSQVKHGSIINISSIVGKTGNPGQVNYSAAKAGVIGLTKTAAKELARFNIRVNVILPGFIETPMTNKMPEDIVKAFIARIPLARMGKPEEVAEVCAFLASASSSYITGAVIDVTGGLNF</sequence>
<evidence type="ECO:0000256" key="14">
    <source>
        <dbReference type="ARBA" id="ARBA00049069"/>
    </source>
</evidence>
<proteinExistence type="inferred from homology"/>
<dbReference type="EC" id="1.1.1.239" evidence="19"/>
<comment type="pathway">
    <text evidence="2">Lipid metabolism; fatty acid biosynthesis.</text>
</comment>
<organism evidence="26">
    <name type="scientific">Arion vulgaris</name>
    <dbReference type="NCBI Taxonomy" id="1028688"/>
    <lineage>
        <taxon>Eukaryota</taxon>
        <taxon>Metazoa</taxon>
        <taxon>Spiralia</taxon>
        <taxon>Lophotrochozoa</taxon>
        <taxon>Mollusca</taxon>
        <taxon>Gastropoda</taxon>
        <taxon>Heterobranchia</taxon>
        <taxon>Euthyneura</taxon>
        <taxon>Panpulmonata</taxon>
        <taxon>Eupulmonata</taxon>
        <taxon>Stylommatophora</taxon>
        <taxon>Helicina</taxon>
        <taxon>Arionoidea</taxon>
        <taxon>Arionidae</taxon>
        <taxon>Arion</taxon>
    </lineage>
</organism>
<evidence type="ECO:0000313" key="26">
    <source>
        <dbReference type="EMBL" id="CEK77638.1"/>
    </source>
</evidence>
<evidence type="ECO:0000256" key="19">
    <source>
        <dbReference type="ARBA" id="ARBA00066822"/>
    </source>
</evidence>
<dbReference type="GO" id="GO:0047035">
    <property type="term" value="F:testosterone dehydrogenase (NAD+) activity"/>
    <property type="evidence" value="ECO:0007669"/>
    <property type="project" value="UniProtKB-EC"/>
</dbReference>
<protein>
    <recommendedName>
        <fullName evidence="20">(3R)-3-hydroxyacyl-CoA dehydrogenase</fullName>
        <ecNumber evidence="19">1.1.1.239</ecNumber>
        <ecNumber evidence="4">1.1.1.n12</ecNumber>
    </recommendedName>
    <alternativeName>
        <fullName evidence="22">17-beta-hydroxysteroid dehydrogenase 8</fullName>
    </alternativeName>
    <alternativeName>
        <fullName evidence="21">3-ketoacyl-[acyl-carrier-protein] reductase alpha subunit</fullName>
    </alternativeName>
    <alternativeName>
        <fullName evidence="24">3-oxoacyl-[acyl-carrier-protein] reductase</fullName>
    </alternativeName>
    <alternativeName>
        <fullName evidence="25">Estradiol 17-beta-dehydrogenase 8</fullName>
    </alternativeName>
    <alternativeName>
        <fullName evidence="23">Testosterone 17-beta-dehydrogenase 8</fullName>
    </alternativeName>
</protein>
<name>A0A0B7AA30_9EUPU</name>
<reference evidence="26" key="1">
    <citation type="submission" date="2014-12" db="EMBL/GenBank/DDBJ databases">
        <title>Insight into the proteome of Arion vulgaris.</title>
        <authorList>
            <person name="Aradska J."/>
            <person name="Bulat T."/>
            <person name="Smidak R."/>
            <person name="Sarate P."/>
            <person name="Gangsoo J."/>
            <person name="Sialana F."/>
            <person name="Bilban M."/>
            <person name="Lubec G."/>
        </authorList>
    </citation>
    <scope>NUCLEOTIDE SEQUENCE</scope>
    <source>
        <tissue evidence="26">Skin</tissue>
    </source>
</reference>
<dbReference type="SUPFAM" id="SSF51735">
    <property type="entry name" value="NAD(P)-binding Rossmann-fold domains"/>
    <property type="match status" value="1"/>
</dbReference>
<dbReference type="GO" id="GO:0048038">
    <property type="term" value="F:quinone binding"/>
    <property type="evidence" value="ECO:0007669"/>
    <property type="project" value="TreeGrafter"/>
</dbReference>
<dbReference type="AlphaFoldDB" id="A0A0B7AA30"/>
<dbReference type="PANTHER" id="PTHR42760:SF83">
    <property type="entry name" value="(3R)-3-HYDROXYACYL-COA DEHYDROGENASE"/>
    <property type="match status" value="1"/>
</dbReference>
<evidence type="ECO:0000256" key="25">
    <source>
        <dbReference type="ARBA" id="ARBA00083258"/>
    </source>
</evidence>
<keyword evidence="8" id="KW-0560">Oxidoreductase</keyword>
<evidence type="ECO:0000256" key="6">
    <source>
        <dbReference type="ARBA" id="ARBA00022553"/>
    </source>
</evidence>
<dbReference type="GO" id="GO:0005759">
    <property type="term" value="C:mitochondrial matrix"/>
    <property type="evidence" value="ECO:0007669"/>
    <property type="project" value="UniProtKB-SubCell"/>
</dbReference>
<keyword evidence="9" id="KW-0520">NAD</keyword>
<dbReference type="InterPro" id="IPR036291">
    <property type="entry name" value="NAD(P)-bd_dom_sf"/>
</dbReference>
<evidence type="ECO:0000256" key="9">
    <source>
        <dbReference type="ARBA" id="ARBA00023027"/>
    </source>
</evidence>
<evidence type="ECO:0000256" key="18">
    <source>
        <dbReference type="ARBA" id="ARBA00065174"/>
    </source>
</evidence>
<comment type="subcellular location">
    <subcellularLocation>
        <location evidence="1">Mitochondrion matrix</location>
    </subcellularLocation>
</comment>
<keyword evidence="12" id="KW-0275">Fatty acid biosynthesis</keyword>
<evidence type="ECO:0000256" key="17">
    <source>
        <dbReference type="ARBA" id="ARBA00052680"/>
    </source>
</evidence>
<dbReference type="InterPro" id="IPR020904">
    <property type="entry name" value="Sc_DH/Rdtase_CS"/>
</dbReference>
<dbReference type="GO" id="GO:0006633">
    <property type="term" value="P:fatty acid biosynthetic process"/>
    <property type="evidence" value="ECO:0007669"/>
    <property type="project" value="UniProtKB-KW"/>
</dbReference>
<accession>A0A0B7AA30</accession>
<evidence type="ECO:0000256" key="22">
    <source>
        <dbReference type="ARBA" id="ARBA00081419"/>
    </source>
</evidence>
<comment type="catalytic activity">
    <reaction evidence="17">
        <text>a (3R)-3-hydroxyacyl-CoA + NAD(+) = a 3-oxoacyl-CoA + NADH + H(+)</text>
        <dbReference type="Rhea" id="RHEA:32711"/>
        <dbReference type="ChEBI" id="CHEBI:15378"/>
        <dbReference type="ChEBI" id="CHEBI:57319"/>
        <dbReference type="ChEBI" id="CHEBI:57540"/>
        <dbReference type="ChEBI" id="CHEBI:57945"/>
        <dbReference type="ChEBI" id="CHEBI:90726"/>
        <dbReference type="EC" id="1.1.1.n12"/>
    </reaction>
    <physiologicalReaction direction="left-to-right" evidence="17">
        <dbReference type="Rhea" id="RHEA:32712"/>
    </physiologicalReaction>
</comment>
<evidence type="ECO:0000256" key="21">
    <source>
        <dbReference type="ARBA" id="ARBA00077835"/>
    </source>
</evidence>
<dbReference type="Pfam" id="PF13561">
    <property type="entry name" value="adh_short_C2"/>
    <property type="match status" value="1"/>
</dbReference>
<keyword evidence="6" id="KW-0597">Phosphoprotein</keyword>
<dbReference type="FunFam" id="3.40.50.720:FF:000231">
    <property type="entry name" value="Estradiol 17-beta-dehydrogenase 8"/>
    <property type="match status" value="1"/>
</dbReference>
<comment type="catalytic activity">
    <reaction evidence="14">
        <text>17beta-estradiol + NAD(+) = estrone + NADH + H(+)</text>
        <dbReference type="Rhea" id="RHEA:24612"/>
        <dbReference type="ChEBI" id="CHEBI:15378"/>
        <dbReference type="ChEBI" id="CHEBI:16469"/>
        <dbReference type="ChEBI" id="CHEBI:17263"/>
        <dbReference type="ChEBI" id="CHEBI:57540"/>
        <dbReference type="ChEBI" id="CHEBI:57945"/>
        <dbReference type="EC" id="1.1.1.62"/>
    </reaction>
    <physiologicalReaction direction="left-to-right" evidence="14">
        <dbReference type="Rhea" id="RHEA:24613"/>
    </physiologicalReaction>
    <physiologicalReaction direction="right-to-left" evidence="14">
        <dbReference type="Rhea" id="RHEA:24614"/>
    </physiologicalReaction>
</comment>
<evidence type="ECO:0000256" key="5">
    <source>
        <dbReference type="ARBA" id="ARBA00022516"/>
    </source>
</evidence>
<dbReference type="PRINTS" id="PR00080">
    <property type="entry name" value="SDRFAMILY"/>
</dbReference>
<evidence type="ECO:0000256" key="12">
    <source>
        <dbReference type="ARBA" id="ARBA00023160"/>
    </source>
</evidence>
<dbReference type="PANTHER" id="PTHR42760">
    <property type="entry name" value="SHORT-CHAIN DEHYDROGENASES/REDUCTASES FAMILY MEMBER"/>
    <property type="match status" value="1"/>
</dbReference>
<keyword evidence="10" id="KW-0443">Lipid metabolism</keyword>
<evidence type="ECO:0000256" key="8">
    <source>
        <dbReference type="ARBA" id="ARBA00023002"/>
    </source>
</evidence>
<dbReference type="CDD" id="cd05333">
    <property type="entry name" value="BKR_SDR_c"/>
    <property type="match status" value="1"/>
</dbReference>
<evidence type="ECO:0000256" key="16">
    <source>
        <dbReference type="ARBA" id="ARBA00050435"/>
    </source>
</evidence>
<dbReference type="Gene3D" id="3.40.50.720">
    <property type="entry name" value="NAD(P)-binding Rossmann-like Domain"/>
    <property type="match status" value="1"/>
</dbReference>
<evidence type="ECO:0000256" key="4">
    <source>
        <dbReference type="ARBA" id="ARBA00012456"/>
    </source>
</evidence>
<dbReference type="EMBL" id="HACG01030773">
    <property type="protein sequence ID" value="CEK77638.1"/>
    <property type="molecule type" value="Transcribed_RNA"/>
</dbReference>
<dbReference type="EC" id="1.1.1.n12" evidence="4"/>
<comment type="catalytic activity">
    <reaction evidence="15">
        <text>testosterone + NAD(+) = androst-4-ene-3,17-dione + NADH + H(+)</text>
        <dbReference type="Rhea" id="RHEA:14929"/>
        <dbReference type="ChEBI" id="CHEBI:15378"/>
        <dbReference type="ChEBI" id="CHEBI:16422"/>
        <dbReference type="ChEBI" id="CHEBI:17347"/>
        <dbReference type="ChEBI" id="CHEBI:57540"/>
        <dbReference type="ChEBI" id="CHEBI:57945"/>
        <dbReference type="EC" id="1.1.1.239"/>
    </reaction>
    <physiologicalReaction direction="left-to-right" evidence="15">
        <dbReference type="Rhea" id="RHEA:14930"/>
    </physiologicalReaction>
</comment>
<keyword evidence="7" id="KW-0276">Fatty acid metabolism</keyword>
<evidence type="ECO:0000256" key="11">
    <source>
        <dbReference type="ARBA" id="ARBA00023128"/>
    </source>
</evidence>
<dbReference type="NCBIfam" id="NF009466">
    <property type="entry name" value="PRK12826.1-2"/>
    <property type="match status" value="1"/>
</dbReference>
<gene>
    <name evidence="26" type="primary">ORF105839</name>
</gene>
<evidence type="ECO:0000256" key="7">
    <source>
        <dbReference type="ARBA" id="ARBA00022832"/>
    </source>
</evidence>
<dbReference type="InterPro" id="IPR002347">
    <property type="entry name" value="SDR_fam"/>
</dbReference>
<comment type="pathway">
    <text evidence="13">Steroid biosynthesis; estrogen biosynthesis.</text>
</comment>
<evidence type="ECO:0000256" key="13">
    <source>
        <dbReference type="ARBA" id="ARBA00037929"/>
    </source>
</evidence>
<evidence type="ECO:0000256" key="10">
    <source>
        <dbReference type="ARBA" id="ARBA00023098"/>
    </source>
</evidence>
<evidence type="ECO:0000256" key="24">
    <source>
        <dbReference type="ARBA" id="ARBA00083097"/>
    </source>
</evidence>
<comment type="catalytic activity">
    <reaction evidence="16">
        <text>17beta-hydroxy-5alpha-androstan-3-one + NAD(+) = 5alpha-androstan-3,17-dione + NADH + H(+)</text>
        <dbReference type="Rhea" id="RHEA:41992"/>
        <dbReference type="ChEBI" id="CHEBI:15378"/>
        <dbReference type="ChEBI" id="CHEBI:15994"/>
        <dbReference type="ChEBI" id="CHEBI:16330"/>
        <dbReference type="ChEBI" id="CHEBI:57540"/>
        <dbReference type="ChEBI" id="CHEBI:57945"/>
    </reaction>
    <physiologicalReaction direction="left-to-right" evidence="16">
        <dbReference type="Rhea" id="RHEA:41993"/>
    </physiologicalReaction>
</comment>
<evidence type="ECO:0000256" key="23">
    <source>
        <dbReference type="ARBA" id="ARBA00081936"/>
    </source>
</evidence>
<dbReference type="PRINTS" id="PR00081">
    <property type="entry name" value="GDHRDH"/>
</dbReference>